<dbReference type="GO" id="GO:0016747">
    <property type="term" value="F:acyltransferase activity, transferring groups other than amino-acyl groups"/>
    <property type="evidence" value="ECO:0007669"/>
    <property type="project" value="InterPro"/>
</dbReference>
<evidence type="ECO:0000313" key="4">
    <source>
        <dbReference type="EMBL" id="QIA66055.1"/>
    </source>
</evidence>
<sequence length="161" mass="18438">MKISLLTDHPEAVTTIAQWYFDEWAHTAPHITLDTVIEKVTEKASNRNKIPLAIIAHVEDHLAGVLELKIRENKNYPDYEHWIGGVYTHSAYRRQGIAGALIHRAKEMACGMGVKKLYLQCESFNIAFYKKLGFELLHTAQHHNVETTIMVWDTNVQSELV</sequence>
<name>A0A7Z2T853_9VIBR</name>
<keyword evidence="1 4" id="KW-0808">Transferase</keyword>
<evidence type="ECO:0000313" key="5">
    <source>
        <dbReference type="Proteomes" id="UP000464262"/>
    </source>
</evidence>
<dbReference type="CDD" id="cd04301">
    <property type="entry name" value="NAT_SF"/>
    <property type="match status" value="1"/>
</dbReference>
<dbReference type="InterPro" id="IPR000182">
    <property type="entry name" value="GNAT_dom"/>
</dbReference>
<proteinExistence type="predicted"/>
<feature type="domain" description="N-acetyltransferase" evidence="3">
    <location>
        <begin position="1"/>
        <end position="155"/>
    </location>
</feature>
<protein>
    <submittedName>
        <fullName evidence="4">GNAT family N-acetyltransferase</fullName>
    </submittedName>
</protein>
<dbReference type="PANTHER" id="PTHR43420:SF12">
    <property type="entry name" value="N-ACETYLTRANSFERASE DOMAIN-CONTAINING PROTEIN"/>
    <property type="match status" value="1"/>
</dbReference>
<evidence type="ECO:0000256" key="2">
    <source>
        <dbReference type="ARBA" id="ARBA00023315"/>
    </source>
</evidence>
<keyword evidence="2" id="KW-0012">Acyltransferase</keyword>
<dbReference type="Gene3D" id="3.40.630.30">
    <property type="match status" value="1"/>
</dbReference>
<dbReference type="AlphaFoldDB" id="A0A7Z2T853"/>
<dbReference type="Proteomes" id="UP000464262">
    <property type="component" value="Chromosome 2"/>
</dbReference>
<dbReference type="PROSITE" id="PS51186">
    <property type="entry name" value="GNAT"/>
    <property type="match status" value="1"/>
</dbReference>
<organism evidence="4 5">
    <name type="scientific">Vibrio astriarenae</name>
    <dbReference type="NCBI Taxonomy" id="1481923"/>
    <lineage>
        <taxon>Bacteria</taxon>
        <taxon>Pseudomonadati</taxon>
        <taxon>Pseudomonadota</taxon>
        <taxon>Gammaproteobacteria</taxon>
        <taxon>Vibrionales</taxon>
        <taxon>Vibrionaceae</taxon>
        <taxon>Vibrio</taxon>
    </lineage>
</organism>
<dbReference type="PANTHER" id="PTHR43420">
    <property type="entry name" value="ACETYLTRANSFERASE"/>
    <property type="match status" value="1"/>
</dbReference>
<evidence type="ECO:0000259" key="3">
    <source>
        <dbReference type="PROSITE" id="PS51186"/>
    </source>
</evidence>
<dbReference type="InterPro" id="IPR050680">
    <property type="entry name" value="YpeA/RimI_acetyltransf"/>
</dbReference>
<accession>A0A7Z2T853</accession>
<dbReference type="EMBL" id="CP047476">
    <property type="protein sequence ID" value="QIA66055.1"/>
    <property type="molecule type" value="Genomic_DNA"/>
</dbReference>
<evidence type="ECO:0000256" key="1">
    <source>
        <dbReference type="ARBA" id="ARBA00022679"/>
    </source>
</evidence>
<keyword evidence="5" id="KW-1185">Reference proteome</keyword>
<dbReference type="InterPro" id="IPR016181">
    <property type="entry name" value="Acyl_CoA_acyltransferase"/>
</dbReference>
<gene>
    <name evidence="4" type="ORF">GT360_21425</name>
</gene>
<reference evidence="4 5" key="1">
    <citation type="submission" date="2020-01" db="EMBL/GenBank/DDBJ databases">
        <title>Whole genome and functional gene identification of agarase of Vibrio HN897.</title>
        <authorList>
            <person name="Liu Y."/>
            <person name="Zhao Z."/>
        </authorList>
    </citation>
    <scope>NUCLEOTIDE SEQUENCE [LARGE SCALE GENOMIC DNA]</scope>
    <source>
        <strain evidence="4 5">HN897</strain>
    </source>
</reference>
<dbReference type="KEGG" id="vas:GT360_21425"/>
<dbReference type="RefSeq" id="WP_164651014.1">
    <property type="nucleotide sequence ID" value="NZ_CP047476.1"/>
</dbReference>
<dbReference type="SUPFAM" id="SSF55729">
    <property type="entry name" value="Acyl-CoA N-acyltransferases (Nat)"/>
    <property type="match status" value="1"/>
</dbReference>
<dbReference type="Pfam" id="PF00583">
    <property type="entry name" value="Acetyltransf_1"/>
    <property type="match status" value="1"/>
</dbReference>